<feature type="compositionally biased region" description="Acidic residues" evidence="1">
    <location>
        <begin position="89"/>
        <end position="99"/>
    </location>
</feature>
<evidence type="ECO:0008006" key="4">
    <source>
        <dbReference type="Google" id="ProtNLM"/>
    </source>
</evidence>
<feature type="compositionally biased region" description="Basic and acidic residues" evidence="1">
    <location>
        <begin position="102"/>
        <end position="111"/>
    </location>
</feature>
<dbReference type="Gene3D" id="3.40.50.1820">
    <property type="entry name" value="alpha/beta hydrolase"/>
    <property type="match status" value="1"/>
</dbReference>
<feature type="region of interest" description="Disordered" evidence="1">
    <location>
        <begin position="418"/>
        <end position="465"/>
    </location>
</feature>
<feature type="compositionally biased region" description="Low complexity" evidence="1">
    <location>
        <begin position="222"/>
        <end position="236"/>
    </location>
</feature>
<feature type="region of interest" description="Disordered" evidence="1">
    <location>
        <begin position="741"/>
        <end position="825"/>
    </location>
</feature>
<protein>
    <recommendedName>
        <fullName evidence="4">Alpha/beta-hydrolase</fullName>
    </recommendedName>
</protein>
<keyword evidence="3" id="KW-1185">Reference proteome</keyword>
<feature type="compositionally biased region" description="Polar residues" evidence="1">
    <location>
        <begin position="120"/>
        <end position="135"/>
    </location>
</feature>
<feature type="compositionally biased region" description="Polar residues" evidence="1">
    <location>
        <begin position="452"/>
        <end position="464"/>
    </location>
</feature>
<sequence>MSVTHPSPERRPRALADIQFNNIINDTVTSSEDEGPEVRAIAPAEAQSLVGVSLGRAQTRLILPQTPAAEKQAAIDEQGGFFGGPQIQDDADLEDDDAPTQEQERVSRPVTRDGALVKQRPTTGQRAPATTTGETTVRLPSPWRAGPKKFKRTDESRSVLKDGFRRRASSTSPGPASGMGASLDNWRDALKTSIHNFTSPFSTAHAQDSDRKTRPANRSRRSGSLFASLASLSSSSTTHIIPTRPRRGNSIAGVPTNPQPLSPGYAPNTVSKESLPENSSPETTPPHVLQHPKTTPVQRDPPSEGSISTDGNPRFAPIRPATSKTSTGQPENALSPMARVNSGRSNRSLRRSASESSLHTFRTLSRVPSLGDDSRFEHVQAQVNSRMKAIRDSWQDTNIRLPLLPSFASLSDLSLTRGNSVSKRSQTSNPSSSTGALSSSANQSAHLPRASTAPQANKTAQQHPHFSKALDDLTGDVVVLGGYRGSILRSAEPPHRQLWAPIKVGLNVRKVDLEVGLEADADERAQEKIIPGGMLSHIGPVDISRRLFKRMRAHENAKSGKLRVHDYGYDWRLEPLFLSKQLIEFLEKLPCNKPGTPKEKRGATVIAHSLGGLITRHAVNQRPELFAGVVYAGVPRTCVNILGPFRNGDDVLLSSRVLTAQVNFTIRTSFALLPLDGRCFFNKETKEEYPVDFFDPQTWIDYRLSPCIARPLPSLNEPPPPSGLAGVMNSMAGVMSGMVPSRKNSISRVRQALQHPASHAVDGLANPPEMDTSAAAGSSEKAEAKGNIDYNGTDNMTPQMDPSSTAPSKNSTDTPNSDPNTSIATTVTIPRDQAIAYLTRILASVKKFKEELFFHPPHAEANIYPPAAVIYGKTTPTVYGAKVVSREAIKHASAYDNLAFASGDGVVLAKAAMLPDGYQVARGGLVSSERGHVTLLGDLEAVGRCLRAIQAARRKGVGMGGE</sequence>
<dbReference type="InterPro" id="IPR029058">
    <property type="entry name" value="AB_hydrolase_fold"/>
</dbReference>
<gene>
    <name evidence="2" type="ORF">AWRI4233_LOCUS10172</name>
</gene>
<organism evidence="2 3">
    <name type="scientific">Aureobasidium mustum</name>
    <dbReference type="NCBI Taxonomy" id="2773714"/>
    <lineage>
        <taxon>Eukaryota</taxon>
        <taxon>Fungi</taxon>
        <taxon>Dikarya</taxon>
        <taxon>Ascomycota</taxon>
        <taxon>Pezizomycotina</taxon>
        <taxon>Dothideomycetes</taxon>
        <taxon>Dothideomycetidae</taxon>
        <taxon>Dothideales</taxon>
        <taxon>Saccotheciaceae</taxon>
        <taxon>Aureobasidium</taxon>
    </lineage>
</organism>
<reference evidence="2" key="1">
    <citation type="submission" date="2020-06" db="EMBL/GenBank/DDBJ databases">
        <authorList>
            <person name="Onetto C."/>
        </authorList>
    </citation>
    <scope>NUCLEOTIDE SEQUENCE</scope>
</reference>
<evidence type="ECO:0000256" key="1">
    <source>
        <dbReference type="SAM" id="MobiDB-lite"/>
    </source>
</evidence>
<evidence type="ECO:0000313" key="3">
    <source>
        <dbReference type="Proteomes" id="UP000714618"/>
    </source>
</evidence>
<evidence type="ECO:0000313" key="2">
    <source>
        <dbReference type="EMBL" id="CAD0101347.1"/>
    </source>
</evidence>
<feature type="compositionally biased region" description="Polar residues" evidence="1">
    <location>
        <begin position="322"/>
        <end position="332"/>
    </location>
</feature>
<feature type="compositionally biased region" description="Low complexity" evidence="1">
    <location>
        <begin position="427"/>
        <end position="444"/>
    </location>
</feature>
<comment type="caution">
    <text evidence="2">The sequence shown here is derived from an EMBL/GenBank/DDBJ whole genome shotgun (WGS) entry which is preliminary data.</text>
</comment>
<name>A0A9N8KCJ4_9PEZI</name>
<dbReference type="AlphaFoldDB" id="A0A9N8KCJ4"/>
<dbReference type="Proteomes" id="UP000714618">
    <property type="component" value="Unassembled WGS sequence"/>
</dbReference>
<dbReference type="PANTHER" id="PTHR11440">
    <property type="entry name" value="LECITHIN-CHOLESTEROL ACYLTRANSFERASE-RELATED"/>
    <property type="match status" value="1"/>
</dbReference>
<dbReference type="OrthoDB" id="10250441at2759"/>
<accession>A0A9N8KCJ4</accession>
<proteinExistence type="predicted"/>
<feature type="compositionally biased region" description="Basic and acidic residues" evidence="1">
    <location>
        <begin position="152"/>
        <end position="165"/>
    </location>
</feature>
<feature type="region of interest" description="Disordered" evidence="1">
    <location>
        <begin position="198"/>
        <end position="360"/>
    </location>
</feature>
<feature type="compositionally biased region" description="Polar residues" evidence="1">
    <location>
        <begin position="790"/>
        <end position="825"/>
    </location>
</feature>
<dbReference type="EMBL" id="CAIJEO010000013">
    <property type="protein sequence ID" value="CAD0101347.1"/>
    <property type="molecule type" value="Genomic_DNA"/>
</dbReference>
<feature type="region of interest" description="Disordered" evidence="1">
    <location>
        <begin position="68"/>
        <end position="183"/>
    </location>
</feature>
<dbReference type="SUPFAM" id="SSF53474">
    <property type="entry name" value="alpha/beta-Hydrolases"/>
    <property type="match status" value="1"/>
</dbReference>
<feature type="compositionally biased region" description="Polar residues" evidence="1">
    <location>
        <begin position="268"/>
        <end position="282"/>
    </location>
</feature>